<gene>
    <name evidence="2" type="primary">ydcP_2</name>
    <name evidence="2" type="ORF">CLHOM_14610</name>
</gene>
<keyword evidence="2" id="KW-0645">Protease</keyword>
<dbReference type="PROSITE" id="PS01276">
    <property type="entry name" value="PEPTIDASE_U32"/>
    <property type="match status" value="1"/>
</dbReference>
<dbReference type="PANTHER" id="PTHR30217:SF10">
    <property type="entry name" value="23S RRNA 5-HYDROXYCYTIDINE C2501 SYNTHASE"/>
    <property type="match status" value="1"/>
</dbReference>
<evidence type="ECO:0000313" key="2">
    <source>
        <dbReference type="EMBL" id="KOA20256.1"/>
    </source>
</evidence>
<dbReference type="InterPro" id="IPR051454">
    <property type="entry name" value="RNA/ubiquinone_mod_enzymes"/>
</dbReference>
<keyword evidence="2" id="KW-0378">Hydrolase</keyword>
<dbReference type="GO" id="GO:0008233">
    <property type="term" value="F:peptidase activity"/>
    <property type="evidence" value="ECO:0007669"/>
    <property type="project" value="UniProtKB-KW"/>
</dbReference>
<accession>A0A0L6ZBB3</accession>
<dbReference type="InterPro" id="IPR001539">
    <property type="entry name" value="Peptidase_U32"/>
</dbReference>
<dbReference type="InterPro" id="IPR020988">
    <property type="entry name" value="Pept_U32_collagenase"/>
</dbReference>
<dbReference type="EMBL" id="LHUR01000018">
    <property type="protein sequence ID" value="KOA20256.1"/>
    <property type="molecule type" value="Genomic_DNA"/>
</dbReference>
<reference evidence="3" key="1">
    <citation type="submission" date="2015-08" db="EMBL/GenBank/DDBJ databases">
        <title>Genome sequence of the strict anaerobe Clostridium homopropionicum LuHBu1 (DSM 5847T).</title>
        <authorList>
            <person name="Poehlein A."/>
            <person name="Beck M."/>
            <person name="Schiel-Bengelsdorf B."/>
            <person name="Bengelsdorf F.R."/>
            <person name="Daniel R."/>
            <person name="Duerre P."/>
        </authorList>
    </citation>
    <scope>NUCLEOTIDE SEQUENCE [LARGE SCALE GENOMIC DNA]</scope>
    <source>
        <strain evidence="3">DSM 5847</strain>
    </source>
</reference>
<dbReference type="GO" id="GO:0006508">
    <property type="term" value="P:proteolysis"/>
    <property type="evidence" value="ECO:0007669"/>
    <property type="project" value="UniProtKB-KW"/>
</dbReference>
<comment type="caution">
    <text evidence="2">The sequence shown here is derived from an EMBL/GenBank/DDBJ whole genome shotgun (WGS) entry which is preliminary data.</text>
</comment>
<dbReference type="STRING" id="36844.SAMN04488501_1119"/>
<feature type="domain" description="Peptidase U32 collagenase" evidence="1">
    <location>
        <begin position="374"/>
        <end position="490"/>
    </location>
</feature>
<name>A0A0L6ZBB3_9CLOT</name>
<dbReference type="Proteomes" id="UP000037043">
    <property type="component" value="Unassembled WGS sequence"/>
</dbReference>
<protein>
    <submittedName>
        <fullName evidence="2">Putative protease YdcP</fullName>
        <ecNumber evidence="2">3.4.-.-</ecNumber>
    </submittedName>
</protein>
<evidence type="ECO:0000259" key="1">
    <source>
        <dbReference type="Pfam" id="PF12392"/>
    </source>
</evidence>
<dbReference type="PATRIC" id="fig|1121318.3.peg.1466"/>
<dbReference type="RefSeq" id="WP_052221016.1">
    <property type="nucleotide sequence ID" value="NZ_LHUR01000018.1"/>
</dbReference>
<sequence>MKKIELLAPAGSMESLYAAVQNGADAIYIGGNKFSARAYASNFNEEEMIKAVSYCHLYNIKVYVTLNILIKEEEIVEALEYVKLLYEIGIDALIIQDFGLAQLIGKNFPNFEIHASTQMTVHNGEGALFLKELGFKRIVLARELSLKEIERISKGLMIETEIFIHGALCICYSGQCLMSSIIGGRSGNRGRCAQPCRLPYEIINKENNEIKKGYIMSPKDICTLENIEDIIDSGTSSLKIEGRMKRPEYVAGVVSTYRKAIDGNLRKENVSTEKKKLTQLFNREGFSNAYLYGNPGKELMSYGHPRNTGILLGKVNKDHTIRLEENIKVKDGVRSEDKGFTISKIEKNNIEVDEAYIGEIVKIKPVNYKAGDVLYKTLDISLMDELSNTYKDIYHRKNKINLEVTFKIGEPFILRGNYKDKTYEVCGEKVQKPLKKGVDKENLIRNLNKTGDTPFSFESINFIEFEEGFIPISLINSCRRELLDKITKDIISKDSRKHIESLDFNIEKVLQKNNVLNSTIVLISSTDHLRAVEKFKIENVAVDIFMKNCNVDIKNIKDKKVYLRIPTIVRNEFEYICAIIEENICNICGIITSNLGIIKKFSGSISIIGDYKLNIFNSYALNSYSDYIEAATLSLELNKKEIQSLLSKTSIRPYQLIYGKPELMVNEYCPIGSLFGKKDSIDSNCTNACEKGQFILKDRKETEFRILTDKFCRSHLYNPVAINLIPNLQELRKLKIDSFRIDFTDETYEEAVKILKTYMDEKFDEDFKNYTRGHFKRGVE</sequence>
<keyword evidence="3" id="KW-1185">Reference proteome</keyword>
<dbReference type="PANTHER" id="PTHR30217">
    <property type="entry name" value="PEPTIDASE U32 FAMILY"/>
    <property type="match status" value="1"/>
</dbReference>
<evidence type="ECO:0000313" key="3">
    <source>
        <dbReference type="Proteomes" id="UP000037043"/>
    </source>
</evidence>
<organism evidence="2 3">
    <name type="scientific">Clostridium homopropionicum DSM 5847</name>
    <dbReference type="NCBI Taxonomy" id="1121318"/>
    <lineage>
        <taxon>Bacteria</taxon>
        <taxon>Bacillati</taxon>
        <taxon>Bacillota</taxon>
        <taxon>Clostridia</taxon>
        <taxon>Eubacteriales</taxon>
        <taxon>Clostridiaceae</taxon>
        <taxon>Clostridium</taxon>
    </lineage>
</organism>
<dbReference type="EC" id="3.4.-.-" evidence="2"/>
<dbReference type="Pfam" id="PF12392">
    <property type="entry name" value="DUF3656"/>
    <property type="match status" value="1"/>
</dbReference>
<dbReference type="Pfam" id="PF01136">
    <property type="entry name" value="Peptidase_U32"/>
    <property type="match status" value="2"/>
</dbReference>
<dbReference type="AlphaFoldDB" id="A0A0L6ZBB3"/>
<proteinExistence type="predicted"/>